<sequence>MLLRFSSSNSSSPPPPSLLVLAAVQLVAQPLLLPLPFSPMDSSDFPVARSPRKELQGPRPPALKVRKDSHKIKKPPIAPNPNPNPNPTQHHQSQPPRAPVIIYTVSPKVIHTNPGDFMNLVQRLTGSSSSSAAATTSSSSSNPFNDDPGAMSPAARYATIEKANSPKDKGKGNSLIYPQSGNGDLGDFFMEGVEMGQLMGGSQQGLPPGILSPGPASLPPISPSFFFPPPSSTPSADPSSLGFFHDLVSPAGQLHSSSPSNFVAGFSPQANFVAGFSPHTNFVTGFSPHANSPFPSIDLFNNFNSGNFDF</sequence>
<evidence type="ECO:0000313" key="3">
    <source>
        <dbReference type="EMBL" id="CAL1362970.1"/>
    </source>
</evidence>
<name>A0AAV2D0V2_9ROSI</name>
<protein>
    <recommendedName>
        <fullName evidence="2">VQ domain-containing protein</fullName>
    </recommendedName>
</protein>
<dbReference type="EMBL" id="OZ034814">
    <property type="protein sequence ID" value="CAL1362970.1"/>
    <property type="molecule type" value="Genomic_DNA"/>
</dbReference>
<dbReference type="Proteomes" id="UP001497516">
    <property type="component" value="Chromosome 10"/>
</dbReference>
<reference evidence="3 4" key="1">
    <citation type="submission" date="2024-04" db="EMBL/GenBank/DDBJ databases">
        <authorList>
            <person name="Fracassetti M."/>
        </authorList>
    </citation>
    <scope>NUCLEOTIDE SEQUENCE [LARGE SCALE GENOMIC DNA]</scope>
</reference>
<accession>A0AAV2D0V2</accession>
<dbReference type="AlphaFoldDB" id="A0AAV2D0V2"/>
<dbReference type="Pfam" id="PF05678">
    <property type="entry name" value="VQ"/>
    <property type="match status" value="1"/>
</dbReference>
<gene>
    <name evidence="3" type="ORF">LTRI10_LOCUS9710</name>
</gene>
<feature type="compositionally biased region" description="Low complexity" evidence="1">
    <location>
        <begin position="130"/>
        <end position="141"/>
    </location>
</feature>
<evidence type="ECO:0000313" key="4">
    <source>
        <dbReference type="Proteomes" id="UP001497516"/>
    </source>
</evidence>
<dbReference type="InterPro" id="IPR008889">
    <property type="entry name" value="VQ"/>
</dbReference>
<feature type="domain" description="VQ" evidence="2">
    <location>
        <begin position="104"/>
        <end position="130"/>
    </location>
</feature>
<dbReference type="PANTHER" id="PTHR33143">
    <property type="entry name" value="F16F4.1 PROTEIN-RELATED"/>
    <property type="match status" value="1"/>
</dbReference>
<dbReference type="PANTHER" id="PTHR33143:SF6">
    <property type="entry name" value="OS08G0102900 PROTEIN"/>
    <property type="match status" value="1"/>
</dbReference>
<dbReference type="GO" id="GO:0005634">
    <property type="term" value="C:nucleus"/>
    <property type="evidence" value="ECO:0007669"/>
    <property type="project" value="TreeGrafter"/>
</dbReference>
<dbReference type="InterPro" id="IPR039607">
    <property type="entry name" value="VQ_8/17/18/20/21/25"/>
</dbReference>
<keyword evidence="4" id="KW-1185">Reference proteome</keyword>
<evidence type="ECO:0000256" key="1">
    <source>
        <dbReference type="SAM" id="MobiDB-lite"/>
    </source>
</evidence>
<organism evidence="3 4">
    <name type="scientific">Linum trigynum</name>
    <dbReference type="NCBI Taxonomy" id="586398"/>
    <lineage>
        <taxon>Eukaryota</taxon>
        <taxon>Viridiplantae</taxon>
        <taxon>Streptophyta</taxon>
        <taxon>Embryophyta</taxon>
        <taxon>Tracheophyta</taxon>
        <taxon>Spermatophyta</taxon>
        <taxon>Magnoliopsida</taxon>
        <taxon>eudicotyledons</taxon>
        <taxon>Gunneridae</taxon>
        <taxon>Pentapetalae</taxon>
        <taxon>rosids</taxon>
        <taxon>fabids</taxon>
        <taxon>Malpighiales</taxon>
        <taxon>Linaceae</taxon>
        <taxon>Linum</taxon>
    </lineage>
</organism>
<proteinExistence type="predicted"/>
<feature type="region of interest" description="Disordered" evidence="1">
    <location>
        <begin position="130"/>
        <end position="152"/>
    </location>
</feature>
<feature type="region of interest" description="Disordered" evidence="1">
    <location>
        <begin position="42"/>
        <end position="96"/>
    </location>
</feature>
<evidence type="ECO:0000259" key="2">
    <source>
        <dbReference type="Pfam" id="PF05678"/>
    </source>
</evidence>
<feature type="compositionally biased region" description="Pro residues" evidence="1">
    <location>
        <begin position="76"/>
        <end position="86"/>
    </location>
</feature>